<dbReference type="InterPro" id="IPR041698">
    <property type="entry name" value="Methyltransf_25"/>
</dbReference>
<dbReference type="OrthoDB" id="9770553at2"/>
<dbReference type="Proteomes" id="UP000006545">
    <property type="component" value="Chromosome"/>
</dbReference>
<dbReference type="HOGENOM" id="CLU_088943_0_0_10"/>
<dbReference type="RefSeq" id="WP_013759764.1">
    <property type="nucleotide sequence ID" value="NC_015501.1"/>
</dbReference>
<protein>
    <submittedName>
        <fullName evidence="2">Methyltransferase type 11</fullName>
    </submittedName>
</protein>
<dbReference type="AlphaFoldDB" id="F4KL79"/>
<accession>F4KL79</accession>
<dbReference type="Gene3D" id="3.40.50.150">
    <property type="entry name" value="Vaccinia Virus protein VP39"/>
    <property type="match status" value="1"/>
</dbReference>
<feature type="domain" description="Methyltransferase" evidence="1">
    <location>
        <begin position="69"/>
        <end position="163"/>
    </location>
</feature>
<dbReference type="STRING" id="879243.Poras_0099"/>
<evidence type="ECO:0000313" key="2">
    <source>
        <dbReference type="EMBL" id="AEE12053.1"/>
    </source>
</evidence>
<gene>
    <name evidence="2" type="ordered locus">Poras_0099</name>
</gene>
<dbReference type="eggNOG" id="COG2226">
    <property type="taxonomic scope" value="Bacteria"/>
</dbReference>
<keyword evidence="2" id="KW-0489">Methyltransferase</keyword>
<keyword evidence="3" id="KW-1185">Reference proteome</keyword>
<reference evidence="3" key="1">
    <citation type="submission" date="2011-04" db="EMBL/GenBank/DDBJ databases">
        <title>The complete genome of Porphyromonas asaccharolytica DSM 20707.</title>
        <authorList>
            <person name="Lucas S."/>
            <person name="Han J."/>
            <person name="Lapidus A."/>
            <person name="Bruce D."/>
            <person name="Goodwin L."/>
            <person name="Pitluck S."/>
            <person name="Peters L."/>
            <person name="Kyrpides N."/>
            <person name="Mavromatis K."/>
            <person name="Ivanova N."/>
            <person name="Ovchinnikova G."/>
            <person name="Pagani I."/>
            <person name="Lu M."/>
            <person name="Detter J.C."/>
            <person name="Tapia R."/>
            <person name="Han C."/>
            <person name="Land M."/>
            <person name="Hauser L."/>
            <person name="Markowitz V."/>
            <person name="Cheng J.-F."/>
            <person name="Hugenholtz P."/>
            <person name="Woyke T."/>
            <person name="Wu D."/>
            <person name="Gronow S."/>
            <person name="Wellnitz S."/>
            <person name="Brambilla E."/>
            <person name="Klenk H.-P."/>
            <person name="Eisen J.A."/>
        </authorList>
    </citation>
    <scope>NUCLEOTIDE SEQUENCE [LARGE SCALE GENOMIC DNA]</scope>
    <source>
        <strain evidence="3">ATCC 25260 / DSM 20707 / VPI 4198</strain>
    </source>
</reference>
<dbReference type="CDD" id="cd02440">
    <property type="entry name" value="AdoMet_MTases"/>
    <property type="match status" value="1"/>
</dbReference>
<dbReference type="PANTHER" id="PTHR43591:SF24">
    <property type="entry name" value="2-METHOXY-6-POLYPRENYL-1,4-BENZOQUINOL METHYLASE, MITOCHONDRIAL"/>
    <property type="match status" value="1"/>
</dbReference>
<name>F4KL79_PORAD</name>
<proteinExistence type="predicted"/>
<dbReference type="SUPFAM" id="SSF53335">
    <property type="entry name" value="S-adenosyl-L-methionine-dependent methyltransferases"/>
    <property type="match status" value="1"/>
</dbReference>
<dbReference type="GO" id="GO:0008168">
    <property type="term" value="F:methyltransferase activity"/>
    <property type="evidence" value="ECO:0007669"/>
    <property type="project" value="UniProtKB-KW"/>
</dbReference>
<dbReference type="InterPro" id="IPR029063">
    <property type="entry name" value="SAM-dependent_MTases_sf"/>
</dbReference>
<evidence type="ECO:0000313" key="3">
    <source>
        <dbReference type="Proteomes" id="UP000006545"/>
    </source>
</evidence>
<dbReference type="GO" id="GO:0032259">
    <property type="term" value="P:methylation"/>
    <property type="evidence" value="ECO:0007669"/>
    <property type="project" value="UniProtKB-KW"/>
</dbReference>
<keyword evidence="2" id="KW-0808">Transferase</keyword>
<sequence length="231" mass="26541">MYKLYFPQKLMTKAQHNAYIKQMHRYDALMTGRSWWGHLFMNGLWQVDQLQMAAEVLAMIPDDFVGRLLDVPVGTAVFTCDKYKQLAKAQITALDYSEKMLEIAAHRFEAEGVTNVSLVQGDVGTMPFADGEFDYLLTMSGLQAFPDKERALREMHRVLKPGGRLCGCFYVRGEHRVGDWIARHILERKGYYCPPHYTATEAVALLRDLFGERISVHQYHAMLICSVIKDR</sequence>
<dbReference type="EMBL" id="CP002689">
    <property type="protein sequence ID" value="AEE12053.1"/>
    <property type="molecule type" value="Genomic_DNA"/>
</dbReference>
<dbReference type="PANTHER" id="PTHR43591">
    <property type="entry name" value="METHYLTRANSFERASE"/>
    <property type="match status" value="1"/>
</dbReference>
<dbReference type="Pfam" id="PF13649">
    <property type="entry name" value="Methyltransf_25"/>
    <property type="match status" value="1"/>
</dbReference>
<evidence type="ECO:0000259" key="1">
    <source>
        <dbReference type="Pfam" id="PF13649"/>
    </source>
</evidence>
<organism evidence="2 3">
    <name type="scientific">Porphyromonas asaccharolytica (strain ATCC 25260 / DSM 20707 / BCRC 10618 / CCUG 7834 / JCM 6326 / LMG 13178 / VPI 4198 / B440)</name>
    <name type="common">Bacteroides asaccharolyticus</name>
    <dbReference type="NCBI Taxonomy" id="879243"/>
    <lineage>
        <taxon>Bacteria</taxon>
        <taxon>Pseudomonadati</taxon>
        <taxon>Bacteroidota</taxon>
        <taxon>Bacteroidia</taxon>
        <taxon>Bacteroidales</taxon>
        <taxon>Porphyromonadaceae</taxon>
        <taxon>Porphyromonas</taxon>
    </lineage>
</organism>
<dbReference type="KEGG" id="pah:Poras_0099"/>